<proteinExistence type="predicted"/>
<dbReference type="OrthoDB" id="9796523at2"/>
<name>A0A1E7JVS9_9ACTN</name>
<dbReference type="AlphaFoldDB" id="A0A1E7JVS9"/>
<organism evidence="1 2">
    <name type="scientific">Streptomyces oceani</name>
    <dbReference type="NCBI Taxonomy" id="1075402"/>
    <lineage>
        <taxon>Bacteria</taxon>
        <taxon>Bacillati</taxon>
        <taxon>Actinomycetota</taxon>
        <taxon>Actinomycetes</taxon>
        <taxon>Kitasatosporales</taxon>
        <taxon>Streptomycetaceae</taxon>
        <taxon>Streptomyces</taxon>
    </lineage>
</organism>
<dbReference type="Proteomes" id="UP000176101">
    <property type="component" value="Unassembled WGS sequence"/>
</dbReference>
<keyword evidence="2" id="KW-1185">Reference proteome</keyword>
<accession>A0A1E7JVS9</accession>
<reference evidence="1 2" key="1">
    <citation type="journal article" date="2016" name="Front. Microbiol.">
        <title>Comparative Genomics Analysis of Streptomyces Species Reveals Their Adaptation to the Marine Environment and Their Diversity at the Genomic Level.</title>
        <authorList>
            <person name="Tian X."/>
            <person name="Zhang Z."/>
            <person name="Yang T."/>
            <person name="Chen M."/>
            <person name="Li J."/>
            <person name="Chen F."/>
            <person name="Yang J."/>
            <person name="Li W."/>
            <person name="Zhang B."/>
            <person name="Zhang Z."/>
            <person name="Wu J."/>
            <person name="Zhang C."/>
            <person name="Long L."/>
            <person name="Xiao J."/>
        </authorList>
    </citation>
    <scope>NUCLEOTIDE SEQUENCE [LARGE SCALE GENOMIC DNA]</scope>
    <source>
        <strain evidence="1 2">SCSIO 02100</strain>
    </source>
</reference>
<dbReference type="RefSeq" id="WP_070198789.1">
    <property type="nucleotide sequence ID" value="NZ_LJGU01000152.1"/>
</dbReference>
<evidence type="ECO:0008006" key="3">
    <source>
        <dbReference type="Google" id="ProtNLM"/>
    </source>
</evidence>
<protein>
    <recommendedName>
        <fullName evidence="3">RloB-like protein</fullName>
    </recommendedName>
</protein>
<sequence>MARTKGKESLVPAQKGGRQRNKVVHVFTEGKVTEPEYIHIVRERSPVSGIEVRIANASDRGSRREPLKLVDAAVRLMRDEKREAKRSGLPKKLWPMVWCLFDRDQHEGVESAFKQAREAGVRVAFSHPCFEVWRLLHHKPVVGTFGGVCDLAADRLPFAKQVTDVKQVLPEQIPKQSFGQAKKWALKMNAEHEDHVPYSQRDPYTDVFTFVEEGLGIIAY</sequence>
<comment type="caution">
    <text evidence="1">The sequence shown here is derived from an EMBL/GenBank/DDBJ whole genome shotgun (WGS) entry which is preliminary data.</text>
</comment>
<evidence type="ECO:0000313" key="1">
    <source>
        <dbReference type="EMBL" id="OEU94816.1"/>
    </source>
</evidence>
<dbReference type="EMBL" id="LJGU01000152">
    <property type="protein sequence ID" value="OEU94816.1"/>
    <property type="molecule type" value="Genomic_DNA"/>
</dbReference>
<evidence type="ECO:0000313" key="2">
    <source>
        <dbReference type="Proteomes" id="UP000176101"/>
    </source>
</evidence>
<gene>
    <name evidence="1" type="ORF">AN216_23990</name>
</gene>
<dbReference type="Pfam" id="PF13707">
    <property type="entry name" value="RloB"/>
    <property type="match status" value="1"/>
</dbReference>
<dbReference type="InterPro" id="IPR025591">
    <property type="entry name" value="RloB"/>
</dbReference>
<dbReference type="STRING" id="1075402.AN216_23990"/>